<gene>
    <name evidence="2" type="ordered locus">ambt_18910</name>
</gene>
<dbReference type="KEGG" id="alt:ambt_18910"/>
<keyword evidence="3" id="KW-1185">Reference proteome</keyword>
<reference evidence="2 3" key="1">
    <citation type="journal article" date="2011" name="J. Bacteriol.">
        <title>Complete genome sequence of the polycyclic aromatic hydrocarbon-degrading bacterium Alteromonas sp. strain SN2.</title>
        <authorList>
            <person name="Jin H.M."/>
            <person name="Jeong H."/>
            <person name="Moon E.J."/>
            <person name="Math R.K."/>
            <person name="Lee K."/>
            <person name="Kim H.J."/>
            <person name="Jeon C.O."/>
            <person name="Oh T.K."/>
            <person name="Kim J.F."/>
        </authorList>
    </citation>
    <scope>NUCLEOTIDE SEQUENCE [LARGE SCALE GENOMIC DNA]</scope>
    <source>
        <strain evidence="3">JCM 17741 / KACC 18427 / KCTC 11700BP / SN2</strain>
    </source>
</reference>
<dbReference type="PANTHER" id="PTHR34819">
    <property type="entry name" value="LARGE CYSTEINE-RICH PERIPLASMIC PROTEIN OMCB"/>
    <property type="match status" value="1"/>
</dbReference>
<feature type="domain" description="DUF11" evidence="1">
    <location>
        <begin position="393"/>
        <end position="484"/>
    </location>
</feature>
<dbReference type="Proteomes" id="UP000000683">
    <property type="component" value="Chromosome"/>
</dbReference>
<dbReference type="Pfam" id="PF01345">
    <property type="entry name" value="DUF11"/>
    <property type="match status" value="3"/>
</dbReference>
<dbReference type="HOGENOM" id="CLU_236045_0_0_6"/>
<proteinExistence type="predicted"/>
<dbReference type="SUPFAM" id="SSF69318">
    <property type="entry name" value="Integrin alpha N-terminal domain"/>
    <property type="match status" value="1"/>
</dbReference>
<evidence type="ECO:0000313" key="3">
    <source>
        <dbReference type="Proteomes" id="UP000000683"/>
    </source>
</evidence>
<dbReference type="InterPro" id="IPR051172">
    <property type="entry name" value="Chlamydia_OmcB"/>
</dbReference>
<feature type="domain" description="DUF11" evidence="1">
    <location>
        <begin position="639"/>
        <end position="720"/>
    </location>
</feature>
<organism evidence="2 3">
    <name type="scientific">Alteromonas naphthalenivorans</name>
    <dbReference type="NCBI Taxonomy" id="715451"/>
    <lineage>
        <taxon>Bacteria</taxon>
        <taxon>Pseudomonadati</taxon>
        <taxon>Pseudomonadota</taxon>
        <taxon>Gammaproteobacteria</taxon>
        <taxon>Alteromonadales</taxon>
        <taxon>Alteromonadaceae</taxon>
        <taxon>Alteromonas/Salinimonas group</taxon>
        <taxon>Alteromonas</taxon>
    </lineage>
</organism>
<dbReference type="InterPro" id="IPR001434">
    <property type="entry name" value="OmcB-like_DUF11"/>
</dbReference>
<dbReference type="SUPFAM" id="SSF103647">
    <property type="entry name" value="TSP type-3 repeat"/>
    <property type="match status" value="1"/>
</dbReference>
<dbReference type="eggNOG" id="COG1361">
    <property type="taxonomic scope" value="Bacteria"/>
</dbReference>
<feature type="domain" description="DUF11" evidence="1">
    <location>
        <begin position="142"/>
        <end position="220"/>
    </location>
</feature>
<dbReference type="InterPro" id="IPR028974">
    <property type="entry name" value="TSP_type-3_rpt"/>
</dbReference>
<dbReference type="GO" id="GO:0005509">
    <property type="term" value="F:calcium ion binding"/>
    <property type="evidence" value="ECO:0007669"/>
    <property type="project" value="InterPro"/>
</dbReference>
<protein>
    <recommendedName>
        <fullName evidence="1">DUF11 domain-containing protein</fullName>
    </recommendedName>
</protein>
<evidence type="ECO:0000313" key="2">
    <source>
        <dbReference type="EMBL" id="AEF05275.1"/>
    </source>
</evidence>
<dbReference type="Gene3D" id="4.10.1080.10">
    <property type="entry name" value="TSP type-3 repeat"/>
    <property type="match status" value="1"/>
</dbReference>
<dbReference type="EMBL" id="CP002339">
    <property type="protein sequence ID" value="AEF05275.1"/>
    <property type="molecule type" value="Genomic_DNA"/>
</dbReference>
<dbReference type="InterPro" id="IPR028994">
    <property type="entry name" value="Integrin_alpha_N"/>
</dbReference>
<accession>F5Z642</accession>
<sequence>MSVFASTSVHALEIETTLDNKIKREGGYLVYTVALINNDSVTRNDVTLTVSAPTGLEFKGYTALPNFTCNTCSGVVSYNVGTIVSGGSALFTIPLYPNSLFDDNYDSEMTISSSVTHGGSPTPVTNTALVTYVDEESILMKTTSANAFVEAGSDVTFEVTVGNIGDTGFAGSYISAAIPSGATFVSASDEGSLVGGEVVWQSASVLSGGSGEKRYFTVRLPNNASNGTVYKTQVKWARNSSLSAAQTSESMVVVRNSNNYLVETAVFGDTAMTGQASDYRFTVVNNSSQIQSNSTLYVKAGSYSRLYGSRIWPASAVPSTGVFYGDRWIALSVEELLPGESTSLLVPMSVYNPLDGMPIDLHAVLYSEDGIELQASHSVYLWDVEQSIRLGISSDKQKVEVGEFFEYELSFGNLTDTAYQNTVIELTLPEELEVIGASDSGVVSDTSVAWSVGTLSARSSGKRYLKVRAPETSDAGDIFKSTANIHNGGLSISRASEVVSVVDNRPLGLTIGQIGDIRSPSHYNYLRYVVTNTSNITRTDVALNISTSAGTRFAGNDGYPSAPSNGTYYGDNWASYSVGDLAPGEEYILTLPFSGYNQIDGAPQISDVILSDSVSAFIQGTKPSTLYSATNSVVFTVASDKQIVMPGDEVTLELNIANVSDSTIQNLAVPLTLPGQVTAQSATNDAEINGSNIKWSIGSLAVGTSVKRFITVTIDEDLSAGDSFKVAAGLESSSTTLARASEVLIVTETMPLVLTPTITGDTRSHAHYGYSKYVISNPGTTVRTDVVLAVSVDAGVRVYGNNTYPYYTNSSFYATDWMYYTFDVINPGESKVVQFPLNSYRQIDGKPWVENAVLSDGLDSFIQSTRNTYSFDNERTISSHLSSDRSVVKVGESINFEVLYGNESNTNMQNLVLEVAIPEGLNVETINDGGSFADGVVQWELGTLTSGYAAKRSFTASVSNTLNDADAVVVKSNILQSGESLTRSNESIVVKADTSLTLDVTYEQGITSFIISNTDDVSHADVELVIQPGNYSRYYTPDALPLNGSSTKYANERVVYEFGELSAGETRAVVVPFYSYQAKAGGISVAHATLESSTTDYVLTATPTLAYTSELGGALPQLAIDSTSHHMSAGEEISLKVTVGNPSQQIIESAMLQVPVPSNAEFVSASGVYEVVDDIVYWPLGNIPVGNWHQLSITLAADSNLEPGDTIHTNARIVANSTTRTLAVASQVNVIQERPLSITATQTVGYPLQQGAQMQISIGVENNKLTELADVELYFMPPQGTRVYSSDIVGGGCTNGSYCTFRDWVLWDLGNMAGSKISNVSVAPLLLTGSYGVSNGSVLTSTYFAEHTSNNLSTTLLQTSYGVGNAYEIDTNHDSDGDGIPDFWELRYSHLANWLDSSDAGDDLDGDGYTNLQEYLNGLSPDNRDPKDTDFDSLLDSVEIALGLDPLSEDSDGDGLIDRLDNWPSIYNEAQSGLTDLLSVGDVTGDGSDDFALISVVDGIVSASVVNGANDTISHNINWSTEYQDVQAYILEDINGNGSVEIGIFGMISANDASGNAVIKPQLFVKDGKTGNRINVYNWSANWLETSLVVLDDVTGDGIADFGMQGRFIVEGARPQLFVKDAVSGSNVTTYGYPSLFKNPKFYQLSDFNGDGVDDVGLFGEIERNGKVQIKITDGTDSGNKLKAYNFAANWNNVSWHRLSDINGDSVDDWGMFGTRKDDNKPQLFTKSGVSTSGTLGIYTWPEDLESTSFHIIPDFTSDGVDELAVGGFRTSAGRYQLTVRDGTSRSTTLVNYGWPSNWTEVSFDVVGDLTNDGVNEVMLFGLRSNGNYELSIKDGIASNGAYATVNLGNDWLAKPSFKLIGDIDYDGTPTVVVYGKSKAGVDKYQLLD</sequence>
<evidence type="ECO:0000259" key="1">
    <source>
        <dbReference type="Pfam" id="PF01345"/>
    </source>
</evidence>
<name>F5Z642_ALTNA</name>